<gene>
    <name evidence="1" type="ORF">HMPREF9473_03790</name>
</gene>
<dbReference type="Proteomes" id="UP000005384">
    <property type="component" value="Unassembled WGS sequence"/>
</dbReference>
<organism evidence="1 2">
    <name type="scientific">Hungatella hathewayi WAL-18680</name>
    <dbReference type="NCBI Taxonomy" id="742737"/>
    <lineage>
        <taxon>Bacteria</taxon>
        <taxon>Bacillati</taxon>
        <taxon>Bacillota</taxon>
        <taxon>Clostridia</taxon>
        <taxon>Lachnospirales</taxon>
        <taxon>Lachnospiraceae</taxon>
        <taxon>Hungatella</taxon>
    </lineage>
</organism>
<dbReference type="InterPro" id="IPR036249">
    <property type="entry name" value="Thioredoxin-like_sf"/>
</dbReference>
<dbReference type="PATRIC" id="fig|742737.3.peg.3770"/>
<protein>
    <submittedName>
        <fullName evidence="1">Uncharacterized protein</fullName>
    </submittedName>
</protein>
<keyword evidence="2" id="KW-1185">Reference proteome</keyword>
<dbReference type="SUPFAM" id="SSF52833">
    <property type="entry name" value="Thioredoxin-like"/>
    <property type="match status" value="1"/>
</dbReference>
<reference evidence="1 2" key="1">
    <citation type="submission" date="2011-08" db="EMBL/GenBank/DDBJ databases">
        <title>The Genome Sequence of Clostridium hathewayi WAL-18680.</title>
        <authorList>
            <consortium name="The Broad Institute Genome Sequencing Platform"/>
            <person name="Earl A."/>
            <person name="Ward D."/>
            <person name="Feldgarden M."/>
            <person name="Gevers D."/>
            <person name="Finegold S.M."/>
            <person name="Summanen P.H."/>
            <person name="Molitoris D.R."/>
            <person name="Song M."/>
            <person name="Daigneault M."/>
            <person name="Allen-Vercoe E."/>
            <person name="Young S.K."/>
            <person name="Zeng Q."/>
            <person name="Gargeya S."/>
            <person name="Fitzgerald M."/>
            <person name="Haas B."/>
            <person name="Abouelleil A."/>
            <person name="Alvarado L."/>
            <person name="Arachchi H.M."/>
            <person name="Berlin A."/>
            <person name="Brown A."/>
            <person name="Chapman S.B."/>
            <person name="Chen Z."/>
            <person name="Dunbar C."/>
            <person name="Freedman E."/>
            <person name="Gearin G."/>
            <person name="Gellesch M."/>
            <person name="Goldberg J."/>
            <person name="Griggs A."/>
            <person name="Gujja S."/>
            <person name="Heiman D."/>
            <person name="Howarth C."/>
            <person name="Larson L."/>
            <person name="Lui A."/>
            <person name="MacDonald P.J.P."/>
            <person name="Montmayeur A."/>
            <person name="Murphy C."/>
            <person name="Neiman D."/>
            <person name="Pearson M."/>
            <person name="Priest M."/>
            <person name="Roberts A."/>
            <person name="Saif S."/>
            <person name="Shea T."/>
            <person name="Shenoy N."/>
            <person name="Sisk P."/>
            <person name="Stolte C."/>
            <person name="Sykes S."/>
            <person name="Wortman J."/>
            <person name="Nusbaum C."/>
            <person name="Birren B."/>
        </authorList>
    </citation>
    <scope>NUCLEOTIDE SEQUENCE [LARGE SCALE GENOMIC DNA]</scope>
    <source>
        <strain evidence="1 2">WAL-18680</strain>
    </source>
</reference>
<evidence type="ECO:0000313" key="1">
    <source>
        <dbReference type="EMBL" id="EHI58332.1"/>
    </source>
</evidence>
<sequence>MSLIGKEISDFTVQAYTNGEFKPVSKNDILGKWSVFSSIRPTLHLYVPRS</sequence>
<name>G5IJW2_9FIRM</name>
<dbReference type="AlphaFoldDB" id="G5IJW2"/>
<dbReference type="EMBL" id="ADLN01000104">
    <property type="protein sequence ID" value="EHI58332.1"/>
    <property type="molecule type" value="Genomic_DNA"/>
</dbReference>
<comment type="caution">
    <text evidence="1">The sequence shown here is derived from an EMBL/GenBank/DDBJ whole genome shotgun (WGS) entry which is preliminary data.</text>
</comment>
<evidence type="ECO:0000313" key="2">
    <source>
        <dbReference type="Proteomes" id="UP000005384"/>
    </source>
</evidence>
<proteinExistence type="predicted"/>
<dbReference type="Gene3D" id="3.40.30.10">
    <property type="entry name" value="Glutaredoxin"/>
    <property type="match status" value="1"/>
</dbReference>
<dbReference type="HOGENOM" id="CLU_3118661_0_0_9"/>
<accession>G5IJW2</accession>